<dbReference type="GO" id="GO:0005829">
    <property type="term" value="C:cytosol"/>
    <property type="evidence" value="ECO:0007669"/>
    <property type="project" value="GOC"/>
</dbReference>
<dbReference type="PANTHER" id="PTHR12965:SF0">
    <property type="entry name" value="VACUOLAR PROTEIN SORTING-ASSOCIATED PROTEIN 54"/>
    <property type="match status" value="1"/>
</dbReference>
<keyword evidence="4" id="KW-0653">Protein transport</keyword>
<dbReference type="InterPro" id="IPR039745">
    <property type="entry name" value="Vps54"/>
</dbReference>
<dbReference type="GO" id="GO:0019905">
    <property type="term" value="F:syntaxin binding"/>
    <property type="evidence" value="ECO:0007669"/>
    <property type="project" value="TreeGrafter"/>
</dbReference>
<name>A0A376B9B8_9ASCO</name>
<dbReference type="OrthoDB" id="10259024at2759"/>
<organism evidence="8 9">
    <name type="scientific">Saccharomycodes ludwigii</name>
    <dbReference type="NCBI Taxonomy" id="36035"/>
    <lineage>
        <taxon>Eukaryota</taxon>
        <taxon>Fungi</taxon>
        <taxon>Dikarya</taxon>
        <taxon>Ascomycota</taxon>
        <taxon>Saccharomycotina</taxon>
        <taxon>Saccharomycetes</taxon>
        <taxon>Saccharomycodales</taxon>
        <taxon>Saccharomycodaceae</taxon>
        <taxon>Saccharomycodes</taxon>
    </lineage>
</organism>
<protein>
    <submittedName>
        <fullName evidence="8">Related to Vacuolar protein sorting-associated protein 54</fullName>
    </submittedName>
</protein>
<comment type="similarity">
    <text evidence="2">Belongs to the VPS54 family.</text>
</comment>
<dbReference type="PANTHER" id="PTHR12965">
    <property type="entry name" value="VACUOLAR PROTEIN SORTING 54"/>
    <property type="match status" value="1"/>
</dbReference>
<feature type="region of interest" description="Disordered" evidence="7">
    <location>
        <begin position="32"/>
        <end position="54"/>
    </location>
</feature>
<accession>A0A376B9B8</accession>
<dbReference type="Proteomes" id="UP000262825">
    <property type="component" value="Unassembled WGS sequence"/>
</dbReference>
<evidence type="ECO:0000256" key="7">
    <source>
        <dbReference type="SAM" id="MobiDB-lite"/>
    </source>
</evidence>
<evidence type="ECO:0000256" key="5">
    <source>
        <dbReference type="ARBA" id="ARBA00023034"/>
    </source>
</evidence>
<evidence type="ECO:0000256" key="3">
    <source>
        <dbReference type="ARBA" id="ARBA00022448"/>
    </source>
</evidence>
<proteinExistence type="inferred from homology"/>
<dbReference type="VEuPathDB" id="FungiDB:SCODWIG_03008"/>
<evidence type="ECO:0000313" key="9">
    <source>
        <dbReference type="Proteomes" id="UP000262825"/>
    </source>
</evidence>
<keyword evidence="5" id="KW-0333">Golgi apparatus</keyword>
<dbReference type="GO" id="GO:0000938">
    <property type="term" value="C:GARP complex"/>
    <property type="evidence" value="ECO:0007669"/>
    <property type="project" value="InterPro"/>
</dbReference>
<gene>
    <name evidence="8" type="ORF">SCODWIG_03008</name>
</gene>
<keyword evidence="6" id="KW-0175">Coiled coil</keyword>
<reference evidence="9" key="1">
    <citation type="submission" date="2018-06" db="EMBL/GenBank/DDBJ databases">
        <authorList>
            <person name="Guldener U."/>
        </authorList>
    </citation>
    <scope>NUCLEOTIDE SEQUENCE [LARGE SCALE GENOMIC DNA]</scope>
    <source>
        <strain evidence="9">UTAD17</strain>
    </source>
</reference>
<evidence type="ECO:0000313" key="8">
    <source>
        <dbReference type="EMBL" id="SSD61247.1"/>
    </source>
</evidence>
<dbReference type="GO" id="GO:0015031">
    <property type="term" value="P:protein transport"/>
    <property type="evidence" value="ECO:0007669"/>
    <property type="project" value="UniProtKB-KW"/>
</dbReference>
<evidence type="ECO:0000256" key="1">
    <source>
        <dbReference type="ARBA" id="ARBA00004601"/>
    </source>
</evidence>
<dbReference type="AlphaFoldDB" id="A0A376B9B8"/>
<dbReference type="GO" id="GO:0006896">
    <property type="term" value="P:Golgi to vacuole transport"/>
    <property type="evidence" value="ECO:0007669"/>
    <property type="project" value="TreeGrafter"/>
</dbReference>
<keyword evidence="9" id="KW-1185">Reference proteome</keyword>
<dbReference type="EMBL" id="UFAJ01000622">
    <property type="protein sequence ID" value="SSD61247.1"/>
    <property type="molecule type" value="Genomic_DNA"/>
</dbReference>
<evidence type="ECO:0000256" key="2">
    <source>
        <dbReference type="ARBA" id="ARBA00009150"/>
    </source>
</evidence>
<keyword evidence="3" id="KW-0813">Transport</keyword>
<evidence type="ECO:0000256" key="6">
    <source>
        <dbReference type="ARBA" id="ARBA00023054"/>
    </source>
</evidence>
<dbReference type="GO" id="GO:0042147">
    <property type="term" value="P:retrograde transport, endosome to Golgi"/>
    <property type="evidence" value="ECO:0007669"/>
    <property type="project" value="InterPro"/>
</dbReference>
<sequence length="920" mass="105134">MPEVVITNDDETISLNKNIDKSDSLTIDDSFQSNSTANHNHYQEIGGGSGTNKRTDLDSLNDDLLSVHGNGLASPVFLKPSSISNFNGRSPSIDSMSRRSFDTSSLFTPRGSIDNMRTSFTFGSPERGNDNGNNSTAKKMFLLKQQLKQHSGSVVYSPLGNNSIYEVVMNTRRKNWLRPATVEDIPPVRLSKEAFLHDSSNWKPLLKEYLNLISNDYNRFSSLINHKDDAVNDKNMDIIEGDAEDVIDKIPDIFFDKNFKLDNQRILNRICNFKFDSNYEEQLCTVGSQLNEYLDIVENRLIAEINDHSHQFFKVLEDVSDVKKDVISLKADFVALSNNLQKMKQDKIDFKIGNLEKQIKYTNVAKLEHGLLKVRETLNMIESLQLEYNKDDSNTNLHNCLDKIDEIETYIKSSGLNIGKLPGLSKSRELLSAMRIEIGGKYSVKFCNLLMKDLDQFSEKIARENGENSQFLVKNLTKQSNFNEFDDDLKNNIKDIVKQLNRCEELTTSYQLYQDKILNKVKDCIKSELYAASKKQEDETNSINNNDTQPPKLSVLIRDQTPNEFQQMLETIFANAFKCFTRLYGQQKLLLDIGINETFNYAANCSNKNGSVEQENQHNMIMQLDIRNGISESIRIVQLRMAKIITVRRDLNLKLRFDHFLKLYNIIALFIKQCETLSGDVLTSNLNDVLNQQASNYCNYLPTYYIKHIQLKINKENWVPFIVTPETQTDVNDIVSSADINPLHWLDYGKLGNEPKEYEQTQQDDNNNGHKKSVVVHDKTFVASSSLLETLEYIKSALILSLNLPSKNLHLLEKACIDLLKFYNSHTVASITTKDPNSGELHLKFGKNFSILAESLECLKEIVIILKKTFQRLNDEKKTGTSTHTNHFSMLPSKVYNDLIDQYEKSSQLILHSNIPPPLE</sequence>
<comment type="subcellular location">
    <subcellularLocation>
        <location evidence="1">Golgi apparatus</location>
        <location evidence="1">trans-Golgi network</location>
    </subcellularLocation>
</comment>
<evidence type="ECO:0000256" key="4">
    <source>
        <dbReference type="ARBA" id="ARBA00022927"/>
    </source>
</evidence>